<dbReference type="CDD" id="cd02213">
    <property type="entry name" value="cupin_PMI_typeII_C"/>
    <property type="match status" value="1"/>
</dbReference>
<dbReference type="Pfam" id="PF00483">
    <property type="entry name" value="NTP_transferase"/>
    <property type="match status" value="1"/>
</dbReference>
<dbReference type="InterPro" id="IPR029044">
    <property type="entry name" value="Nucleotide-diphossugar_trans"/>
</dbReference>
<dbReference type="Gene3D" id="3.90.550.10">
    <property type="entry name" value="Spore Coat Polysaccharide Biosynthesis Protein SpsA, Chain A"/>
    <property type="match status" value="1"/>
</dbReference>
<dbReference type="InterPro" id="IPR014710">
    <property type="entry name" value="RmlC-like_jellyroll"/>
</dbReference>
<evidence type="ECO:0000313" key="12">
    <source>
        <dbReference type="EMBL" id="MVW60154.1"/>
    </source>
</evidence>
<dbReference type="InterPro" id="IPR011051">
    <property type="entry name" value="RmlC_Cupin_sf"/>
</dbReference>
<evidence type="ECO:0000256" key="5">
    <source>
        <dbReference type="ARBA" id="ARBA00022741"/>
    </source>
</evidence>
<feature type="domain" description="Mannose-6-phosphate isomerase type II C-terminal" evidence="10">
    <location>
        <begin position="353"/>
        <end position="467"/>
    </location>
</feature>
<evidence type="ECO:0000256" key="7">
    <source>
        <dbReference type="ARBA" id="ARBA00047343"/>
    </source>
</evidence>
<evidence type="ECO:0000256" key="4">
    <source>
        <dbReference type="ARBA" id="ARBA00022695"/>
    </source>
</evidence>
<dbReference type="PANTHER" id="PTHR46390">
    <property type="entry name" value="MANNOSE-1-PHOSPHATE GUANYLYLTRANSFERASE"/>
    <property type="match status" value="1"/>
</dbReference>
<comment type="catalytic activity">
    <reaction evidence="7">
        <text>alpha-D-mannose 1-phosphate + GTP + H(+) = GDP-alpha-D-mannose + diphosphate</text>
        <dbReference type="Rhea" id="RHEA:15229"/>
        <dbReference type="ChEBI" id="CHEBI:15378"/>
        <dbReference type="ChEBI" id="CHEBI:33019"/>
        <dbReference type="ChEBI" id="CHEBI:37565"/>
        <dbReference type="ChEBI" id="CHEBI:57527"/>
        <dbReference type="ChEBI" id="CHEBI:58409"/>
        <dbReference type="EC" id="2.7.7.13"/>
    </reaction>
</comment>
<organism evidence="12 13">
    <name type="scientific">Massilia cellulosiltytica</name>
    <dbReference type="NCBI Taxonomy" id="2683234"/>
    <lineage>
        <taxon>Bacteria</taxon>
        <taxon>Pseudomonadati</taxon>
        <taxon>Pseudomonadota</taxon>
        <taxon>Betaproteobacteria</taxon>
        <taxon>Burkholderiales</taxon>
        <taxon>Oxalobacteraceae</taxon>
        <taxon>Telluria group</taxon>
        <taxon>Massilia</taxon>
    </lineage>
</organism>
<dbReference type="CDD" id="cd02509">
    <property type="entry name" value="GDP-M1P_Guanylyltransferase"/>
    <property type="match status" value="1"/>
</dbReference>
<dbReference type="InterPro" id="IPR049577">
    <property type="entry name" value="GMPP_N"/>
</dbReference>
<dbReference type="SUPFAM" id="SSF51182">
    <property type="entry name" value="RmlC-like cupins"/>
    <property type="match status" value="1"/>
</dbReference>
<proteinExistence type="inferred from homology"/>
<dbReference type="GO" id="GO:0009298">
    <property type="term" value="P:GDP-mannose biosynthetic process"/>
    <property type="evidence" value="ECO:0007669"/>
    <property type="project" value="TreeGrafter"/>
</dbReference>
<dbReference type="Pfam" id="PF22640">
    <property type="entry name" value="ManC_GMP_beta-helix"/>
    <property type="match status" value="1"/>
</dbReference>
<comment type="caution">
    <text evidence="12">The sequence shown here is derived from an EMBL/GenBank/DDBJ whole genome shotgun (WGS) entry which is preliminary data.</text>
</comment>
<sequence length="472" mass="51726">MKIYPVILSGGAGTRLWPLSRAVMPKQLLPLVTDKTMLQETALRVRGWPGLMAPLVVCGNEHRFLVAEQLRGVGITPHGILLEPAGRNTAPAVAAAAAFLKAQDPDAVMLVLPADHVIEKNEAFRVAVERAAAQVEQGALATFGIVPSAPETGYGYIRRGEPLPGCDDCYKIERFVEKPDRNTAEGFVADGGFYWNSGMFMFRADRFLAEIGKHAPTIAEAAGAAVQSAYRDLDFCRLDEAAFAASPSDSIDYAVMEHTRDGVVVAADIGWSDVGSWSALADVQDKDANGNAIRGDVYLDSTSNTLVRAESRIVAVVGVKDLVVVETNDAVLVAHKDMVQRVKNVVDHLKGNERTEHLYHTKVYRPWGYYEGIDAGDRFQVKRICVKPGEKLSLQMHHHRAEHWIVVSGTARVTCGDNVTLLSENESTYIPIGMTHRLENPGKLPLHLIEVQSGSYLGEDDIVRFEDIYKRA</sequence>
<keyword evidence="13" id="KW-1185">Reference proteome</keyword>
<keyword evidence="3 12" id="KW-0808">Transferase</keyword>
<evidence type="ECO:0000256" key="6">
    <source>
        <dbReference type="ARBA" id="ARBA00023134"/>
    </source>
</evidence>
<dbReference type="AlphaFoldDB" id="A0A7X3K6R1"/>
<dbReference type="FunFam" id="2.60.120.10:FF:000032">
    <property type="entry name" value="Mannose-1-phosphate guanylyltransferase/mannose-6-phosphate isomerase"/>
    <property type="match status" value="1"/>
</dbReference>
<dbReference type="SUPFAM" id="SSF53448">
    <property type="entry name" value="Nucleotide-diphospho-sugar transferases"/>
    <property type="match status" value="1"/>
</dbReference>
<dbReference type="InterPro" id="IPR005835">
    <property type="entry name" value="NTP_transferase_dom"/>
</dbReference>
<dbReference type="GO" id="GO:0016853">
    <property type="term" value="F:isomerase activity"/>
    <property type="evidence" value="ECO:0007669"/>
    <property type="project" value="UniProtKB-KW"/>
</dbReference>
<dbReference type="GO" id="GO:0005525">
    <property type="term" value="F:GTP binding"/>
    <property type="evidence" value="ECO:0007669"/>
    <property type="project" value="UniProtKB-KW"/>
</dbReference>
<evidence type="ECO:0000259" key="11">
    <source>
        <dbReference type="Pfam" id="PF22640"/>
    </source>
</evidence>
<evidence type="ECO:0000256" key="8">
    <source>
        <dbReference type="RuleBase" id="RU004190"/>
    </source>
</evidence>
<dbReference type="FunFam" id="3.90.550.10:FF:000046">
    <property type="entry name" value="Mannose-1-phosphate guanylyltransferase (GDP)"/>
    <property type="match status" value="1"/>
</dbReference>
<feature type="domain" description="MannoseP isomerase/GMP-like beta-helix" evidence="11">
    <location>
        <begin position="299"/>
        <end position="349"/>
    </location>
</feature>
<evidence type="ECO:0000256" key="2">
    <source>
        <dbReference type="ARBA" id="ARBA00012387"/>
    </source>
</evidence>
<keyword evidence="12" id="KW-0413">Isomerase</keyword>
<keyword evidence="5" id="KW-0547">Nucleotide-binding</keyword>
<evidence type="ECO:0000259" key="9">
    <source>
        <dbReference type="Pfam" id="PF00483"/>
    </source>
</evidence>
<keyword evidence="6" id="KW-0342">GTP-binding</keyword>
<dbReference type="InterPro" id="IPR051161">
    <property type="entry name" value="Mannose-6P_isomerase_type2"/>
</dbReference>
<dbReference type="InterPro" id="IPR006375">
    <property type="entry name" value="Man1P_GuaTrfase/Man6P_Isoase"/>
</dbReference>
<evidence type="ECO:0000259" key="10">
    <source>
        <dbReference type="Pfam" id="PF01050"/>
    </source>
</evidence>
<comment type="similarity">
    <text evidence="1 8">Belongs to the mannose-6-phosphate isomerase type 2 family.</text>
</comment>
<feature type="domain" description="Nucleotidyl transferase" evidence="9">
    <location>
        <begin position="5"/>
        <end position="288"/>
    </location>
</feature>
<dbReference type="RefSeq" id="WP_056127072.1">
    <property type="nucleotide sequence ID" value="NZ_CP168562.1"/>
</dbReference>
<reference evidence="12 13" key="1">
    <citation type="submission" date="2019-12" db="EMBL/GenBank/DDBJ databases">
        <authorList>
            <person name="Li C."/>
            <person name="Zhao J."/>
        </authorList>
    </citation>
    <scope>NUCLEOTIDE SEQUENCE [LARGE SCALE GENOMIC DNA]</scope>
    <source>
        <strain evidence="12 13">NEAU-DD11</strain>
    </source>
</reference>
<evidence type="ECO:0000256" key="1">
    <source>
        <dbReference type="ARBA" id="ARBA00006115"/>
    </source>
</evidence>
<name>A0A7X3K6R1_9BURK</name>
<accession>A0A7X3K6R1</accession>
<dbReference type="InterPro" id="IPR001538">
    <property type="entry name" value="Man6P_isomerase-2_C"/>
</dbReference>
<dbReference type="GO" id="GO:0004475">
    <property type="term" value="F:mannose-1-phosphate guanylyltransferase (GTP) activity"/>
    <property type="evidence" value="ECO:0007669"/>
    <property type="project" value="UniProtKB-EC"/>
</dbReference>
<evidence type="ECO:0000256" key="3">
    <source>
        <dbReference type="ARBA" id="ARBA00022679"/>
    </source>
</evidence>
<dbReference type="Proteomes" id="UP000443353">
    <property type="component" value="Unassembled WGS sequence"/>
</dbReference>
<dbReference type="Gene3D" id="2.60.120.10">
    <property type="entry name" value="Jelly Rolls"/>
    <property type="match status" value="1"/>
</dbReference>
<dbReference type="Pfam" id="PF01050">
    <property type="entry name" value="MannoseP_isomer"/>
    <property type="match status" value="1"/>
</dbReference>
<gene>
    <name evidence="12" type="ORF">GPY61_09435</name>
</gene>
<protein>
    <recommendedName>
        <fullName evidence="2">mannose-1-phosphate guanylyltransferase</fullName>
        <ecNumber evidence="2">2.7.7.13</ecNumber>
    </recommendedName>
</protein>
<dbReference type="EMBL" id="WSES01000003">
    <property type="protein sequence ID" value="MVW60154.1"/>
    <property type="molecule type" value="Genomic_DNA"/>
</dbReference>
<evidence type="ECO:0000313" key="13">
    <source>
        <dbReference type="Proteomes" id="UP000443353"/>
    </source>
</evidence>
<dbReference type="InterPro" id="IPR054566">
    <property type="entry name" value="ManC/GMP-like_b-helix"/>
</dbReference>
<dbReference type="EC" id="2.7.7.13" evidence="2"/>
<dbReference type="NCBIfam" id="TIGR01479">
    <property type="entry name" value="GMP_PMI"/>
    <property type="match status" value="1"/>
</dbReference>
<keyword evidence="4 12" id="KW-0548">Nucleotidyltransferase</keyword>
<dbReference type="PANTHER" id="PTHR46390:SF1">
    <property type="entry name" value="MANNOSE-1-PHOSPHATE GUANYLYLTRANSFERASE"/>
    <property type="match status" value="1"/>
</dbReference>
<dbReference type="GO" id="GO:0000271">
    <property type="term" value="P:polysaccharide biosynthetic process"/>
    <property type="evidence" value="ECO:0007669"/>
    <property type="project" value="InterPro"/>
</dbReference>